<dbReference type="Gene3D" id="3.50.50.60">
    <property type="entry name" value="FAD/NAD(P)-binding domain"/>
    <property type="match status" value="2"/>
</dbReference>
<dbReference type="PANTHER" id="PTHR48105">
    <property type="entry name" value="THIOREDOXIN REDUCTASE 1-RELATED-RELATED"/>
    <property type="match status" value="1"/>
</dbReference>
<dbReference type="Pfam" id="PF07992">
    <property type="entry name" value="Pyr_redox_2"/>
    <property type="match status" value="1"/>
</dbReference>
<keyword evidence="2" id="KW-0285">Flavoprotein</keyword>
<dbReference type="AlphaFoldDB" id="A0A246DS10"/>
<comment type="caution">
    <text evidence="5">The sequence shown here is derived from an EMBL/GenBank/DDBJ whole genome shotgun (WGS) entry which is preliminary data.</text>
</comment>
<dbReference type="InterPro" id="IPR050097">
    <property type="entry name" value="Ferredoxin-NADP_redctase_2"/>
</dbReference>
<feature type="domain" description="FAD/NAD(P)-binding" evidence="4">
    <location>
        <begin position="3"/>
        <end position="282"/>
    </location>
</feature>
<evidence type="ECO:0000256" key="1">
    <source>
        <dbReference type="ARBA" id="ARBA00018719"/>
    </source>
</evidence>
<evidence type="ECO:0000313" key="5">
    <source>
        <dbReference type="EMBL" id="OWO92279.1"/>
    </source>
</evidence>
<dbReference type="PRINTS" id="PR00469">
    <property type="entry name" value="PNDRDTASEII"/>
</dbReference>
<evidence type="ECO:0000256" key="2">
    <source>
        <dbReference type="ARBA" id="ARBA00022630"/>
    </source>
</evidence>
<evidence type="ECO:0000259" key="4">
    <source>
        <dbReference type="Pfam" id="PF07992"/>
    </source>
</evidence>
<dbReference type="InterPro" id="IPR023753">
    <property type="entry name" value="FAD/NAD-binding_dom"/>
</dbReference>
<dbReference type="SUPFAM" id="SSF51905">
    <property type="entry name" value="FAD/NAD(P)-binding domain"/>
    <property type="match status" value="1"/>
</dbReference>
<dbReference type="EMBL" id="MXPU01000018">
    <property type="protein sequence ID" value="OWO92279.1"/>
    <property type="molecule type" value="Genomic_DNA"/>
</dbReference>
<proteinExistence type="predicted"/>
<name>A0A246DS10_9HYPH</name>
<reference evidence="5 6" key="1">
    <citation type="submission" date="2017-03" db="EMBL/GenBank/DDBJ databases">
        <title>Genome of strain Rhizobium sp. CNPSo 668.</title>
        <authorList>
            <person name="Ribeiro R."/>
        </authorList>
    </citation>
    <scope>NUCLEOTIDE SEQUENCE [LARGE SCALE GENOMIC DNA]</scope>
    <source>
        <strain evidence="5 6">CNPSo 668</strain>
    </source>
</reference>
<evidence type="ECO:0000313" key="6">
    <source>
        <dbReference type="Proteomes" id="UP000197269"/>
    </source>
</evidence>
<evidence type="ECO:0000256" key="3">
    <source>
        <dbReference type="ARBA" id="ARBA00023002"/>
    </source>
</evidence>
<keyword evidence="3" id="KW-0560">Oxidoreductase</keyword>
<protein>
    <recommendedName>
        <fullName evidence="1">Thioredoxin reductase</fullName>
    </recommendedName>
</protein>
<dbReference type="GO" id="GO:0016491">
    <property type="term" value="F:oxidoreductase activity"/>
    <property type="evidence" value="ECO:0007669"/>
    <property type="project" value="UniProtKB-KW"/>
</dbReference>
<accession>A0A246DS10</accession>
<sequence length="301" mass="32106">MRDCIIIGGGPAGLTAAIYLARYHLSTTVFDDHSSRAATIPISHNLAGFPEGISGRELLARMRTQLQRYKVQILAEGVSQLRKEQVGFRVLSSSGSMRARTVLLATGVTDRKPPMLAERHDEAVAGGLIRYCPVCDGFEVTDKRVAVIGCGSRAFAEALFLRSYTTHVTIITPQEEHELSEIEVDRLRDLQIGLQKGPVKSIDPGRDAIRVATASGIGEFSSIYPALGSDARSKLAAVAGAELSENGCVIVDSHQRSTLPGLYAAGDVVIGLDQIGTAMGQAGIAATAIRNDLNEARPLAR</sequence>
<dbReference type="Proteomes" id="UP000197269">
    <property type="component" value="Unassembled WGS sequence"/>
</dbReference>
<dbReference type="PRINTS" id="PR00368">
    <property type="entry name" value="FADPNR"/>
</dbReference>
<dbReference type="InterPro" id="IPR036188">
    <property type="entry name" value="FAD/NAD-bd_sf"/>
</dbReference>
<gene>
    <name evidence="5" type="ORF">B5E41_23890</name>
</gene>
<organism evidence="5 6">
    <name type="scientific">Rhizobium esperanzae</name>
    <dbReference type="NCBI Taxonomy" id="1967781"/>
    <lineage>
        <taxon>Bacteria</taxon>
        <taxon>Pseudomonadati</taxon>
        <taxon>Pseudomonadota</taxon>
        <taxon>Alphaproteobacteria</taxon>
        <taxon>Hyphomicrobiales</taxon>
        <taxon>Rhizobiaceae</taxon>
        <taxon>Rhizobium/Agrobacterium group</taxon>
        <taxon>Rhizobium</taxon>
    </lineage>
</organism>